<gene>
    <name evidence="2" type="ORF">PHMEG_00038912</name>
</gene>
<proteinExistence type="predicted"/>
<protein>
    <submittedName>
        <fullName evidence="2">Polyprotein</fullName>
    </submittedName>
</protein>
<dbReference type="EMBL" id="NBNE01018620">
    <property type="protein sequence ID" value="OWY92187.1"/>
    <property type="molecule type" value="Genomic_DNA"/>
</dbReference>
<dbReference type="AlphaFoldDB" id="A0A225UG52"/>
<keyword evidence="3" id="KW-1185">Reference proteome</keyword>
<reference evidence="3" key="1">
    <citation type="submission" date="2017-03" db="EMBL/GenBank/DDBJ databases">
        <title>Phytopthora megakarya and P. palmivora, two closely related causual agents of cacao black pod achieved similar genome size and gene model numbers by different mechanisms.</title>
        <authorList>
            <person name="Ali S."/>
            <person name="Shao J."/>
            <person name="Larry D.J."/>
            <person name="Kronmiller B."/>
            <person name="Shen D."/>
            <person name="Strem M.D."/>
            <person name="Melnick R.L."/>
            <person name="Guiltinan M.J."/>
            <person name="Tyler B.M."/>
            <person name="Meinhardt L.W."/>
            <person name="Bailey B.A."/>
        </authorList>
    </citation>
    <scope>NUCLEOTIDE SEQUENCE [LARGE SCALE GENOMIC DNA]</scope>
    <source>
        <strain evidence="3">zdho120</strain>
    </source>
</reference>
<organism evidence="2 3">
    <name type="scientific">Phytophthora megakarya</name>
    <dbReference type="NCBI Taxonomy" id="4795"/>
    <lineage>
        <taxon>Eukaryota</taxon>
        <taxon>Sar</taxon>
        <taxon>Stramenopiles</taxon>
        <taxon>Oomycota</taxon>
        <taxon>Peronosporomycetes</taxon>
        <taxon>Peronosporales</taxon>
        <taxon>Peronosporaceae</taxon>
        <taxon>Phytophthora</taxon>
    </lineage>
</organism>
<evidence type="ECO:0000259" key="1">
    <source>
        <dbReference type="Pfam" id="PF22936"/>
    </source>
</evidence>
<dbReference type="Pfam" id="PF22936">
    <property type="entry name" value="Pol_BBD"/>
    <property type="match status" value="1"/>
</dbReference>
<feature type="domain" description="Retrovirus-related Pol polyprotein from transposon TNT 1-94-like beta-barrel" evidence="1">
    <location>
        <begin position="161"/>
        <end position="235"/>
    </location>
</feature>
<evidence type="ECO:0000313" key="3">
    <source>
        <dbReference type="Proteomes" id="UP000198211"/>
    </source>
</evidence>
<comment type="caution">
    <text evidence="2">The sequence shown here is derived from an EMBL/GenBank/DDBJ whole genome shotgun (WGS) entry which is preliminary data.</text>
</comment>
<feature type="non-terminal residue" evidence="2">
    <location>
        <position position="1"/>
    </location>
</feature>
<name>A0A225UG52_9STRA</name>
<dbReference type="Pfam" id="PF14223">
    <property type="entry name" value="Retrotran_gag_2"/>
    <property type="match status" value="1"/>
</dbReference>
<sequence length="293" mass="33197">VDEVKHENEETEAWLVSDAKALGIITQGVEPQYQTKIRSATRVMQAWNTLRVYYNRVTMTGRLHEFKMENGSTMSKHLDAFDLPVEYALENAQDVTLKQNIQKKYEPLEKKETTERAFKVNAGQLKGHRAYGHLRRDCPEQNGASGNYEEISMSEGQPVEWLIDSGATAHMTPHRADLFEYETLDTGIEVTIADGKKLRVVGRGTVRLTGLDSVRIMMEELLYIPGLDRWLLAIALGKKADKAYLLDCQQEETWFVQYAGVGSEWDLWHARMGHPNENALVKTQLGTTGIPTV</sequence>
<evidence type="ECO:0000313" key="2">
    <source>
        <dbReference type="EMBL" id="OWY92187.1"/>
    </source>
</evidence>
<accession>A0A225UG52</accession>
<dbReference type="Proteomes" id="UP000198211">
    <property type="component" value="Unassembled WGS sequence"/>
</dbReference>
<dbReference type="InterPro" id="IPR054722">
    <property type="entry name" value="PolX-like_BBD"/>
</dbReference>
<dbReference type="OrthoDB" id="92642at2759"/>